<dbReference type="KEGG" id="fcy:FRACYDRAFT_246329"/>
<dbReference type="InParanoid" id="A0A1E7EZE4"/>
<reference evidence="2 3" key="1">
    <citation type="submission" date="2016-09" db="EMBL/GenBank/DDBJ databases">
        <title>Extensive genetic diversity and differential bi-allelic expression allows diatom success in the polar Southern Ocean.</title>
        <authorList>
            <consortium name="DOE Joint Genome Institute"/>
            <person name="Mock T."/>
            <person name="Otillar R.P."/>
            <person name="Strauss J."/>
            <person name="Dupont C."/>
            <person name="Frickenhaus S."/>
            <person name="Maumus F."/>
            <person name="Mcmullan M."/>
            <person name="Sanges R."/>
            <person name="Schmutz J."/>
            <person name="Toseland A."/>
            <person name="Valas R."/>
            <person name="Veluchamy A."/>
            <person name="Ward B.J."/>
            <person name="Allen A."/>
            <person name="Barry K."/>
            <person name="Falciatore A."/>
            <person name="Ferrante M."/>
            <person name="Fortunato A.E."/>
            <person name="Gloeckner G."/>
            <person name="Gruber A."/>
            <person name="Hipkin R."/>
            <person name="Janech M."/>
            <person name="Kroth P."/>
            <person name="Leese F."/>
            <person name="Lindquist E."/>
            <person name="Lyon B.R."/>
            <person name="Martin J."/>
            <person name="Mayer C."/>
            <person name="Parker M."/>
            <person name="Quesneville H."/>
            <person name="Raymond J."/>
            <person name="Uhlig C."/>
            <person name="Valentin K.U."/>
            <person name="Worden A.Z."/>
            <person name="Armbrust E.V."/>
            <person name="Bowler C."/>
            <person name="Green B."/>
            <person name="Moulton V."/>
            <person name="Van Oosterhout C."/>
            <person name="Grigoriev I."/>
        </authorList>
    </citation>
    <scope>NUCLEOTIDE SEQUENCE [LARGE SCALE GENOMIC DNA]</scope>
    <source>
        <strain evidence="2 3">CCMP1102</strain>
    </source>
</reference>
<gene>
    <name evidence="2" type="ORF">FRACYDRAFT_246329</name>
</gene>
<organism evidence="2 3">
    <name type="scientific">Fragilariopsis cylindrus CCMP1102</name>
    <dbReference type="NCBI Taxonomy" id="635003"/>
    <lineage>
        <taxon>Eukaryota</taxon>
        <taxon>Sar</taxon>
        <taxon>Stramenopiles</taxon>
        <taxon>Ochrophyta</taxon>
        <taxon>Bacillariophyta</taxon>
        <taxon>Bacillariophyceae</taxon>
        <taxon>Bacillariophycidae</taxon>
        <taxon>Bacillariales</taxon>
        <taxon>Bacillariaceae</taxon>
        <taxon>Fragilariopsis</taxon>
    </lineage>
</organism>
<feature type="region of interest" description="Disordered" evidence="1">
    <location>
        <begin position="400"/>
        <end position="440"/>
    </location>
</feature>
<feature type="compositionally biased region" description="Basic and acidic residues" evidence="1">
    <location>
        <begin position="403"/>
        <end position="419"/>
    </location>
</feature>
<evidence type="ECO:0000313" key="3">
    <source>
        <dbReference type="Proteomes" id="UP000095751"/>
    </source>
</evidence>
<dbReference type="Proteomes" id="UP000095751">
    <property type="component" value="Unassembled WGS sequence"/>
</dbReference>
<protein>
    <submittedName>
        <fullName evidence="2">Uncharacterized protein</fullName>
    </submittedName>
</protein>
<proteinExistence type="predicted"/>
<sequence>MSPSYNVTLIYDDGEVQQMTRSPENLTIANQIGCQFAGIHSSLGFDGDILTNAVAGNIVPLSSSSSSSSNSKQGNIIDGDSMFVEIGFLTGLFRISFSDEYEYMHVLGTGRSSADNVSFAFAFDTTYTAVGTNVDSNTTIGNDDSTTRDCIDVSGVWYSDPYYFYHIDQQQDAYIGGPSTNIQNFTQDNGSCHVTVSKTVFGIHVNGSNTRDYYFVGVVVGSQVELTAPVHGHDIKAFVSESIMTMDEVYRDDNVIGVAKKKFARDTAPNIPGQNCTSLDLVSTWQSIDEPVITNLVQENGDILTISDNELSFDIIYQSVSGCLFAGIKNATEVFTGVVHPDGKTATTVQFSPNNVGISNININDNDDGDISGMTVILAGHGIDRTVGFVSHAEFVKSNSTKGNDDSNVNDKDDTRDDNDSGSMSTEQAPSSTTAEGDAAASSTTKSSTCFNFIGIAISIIATTVFTVSSFGC</sequence>
<keyword evidence="3" id="KW-1185">Reference proteome</keyword>
<accession>A0A1E7EZE4</accession>
<dbReference type="AlphaFoldDB" id="A0A1E7EZE4"/>
<evidence type="ECO:0000256" key="1">
    <source>
        <dbReference type="SAM" id="MobiDB-lite"/>
    </source>
</evidence>
<name>A0A1E7EZE4_9STRA</name>
<dbReference type="EMBL" id="KV784369">
    <property type="protein sequence ID" value="OEU11216.1"/>
    <property type="molecule type" value="Genomic_DNA"/>
</dbReference>
<evidence type="ECO:0000313" key="2">
    <source>
        <dbReference type="EMBL" id="OEU11216.1"/>
    </source>
</evidence>
<feature type="compositionally biased region" description="Polar residues" evidence="1">
    <location>
        <begin position="421"/>
        <end position="435"/>
    </location>
</feature>